<dbReference type="PANTHER" id="PTHR46289:SF16">
    <property type="entry name" value="52 KDA REPRESSOR OF THE INHIBITOR OF THE PROTEIN KINASE"/>
    <property type="match status" value="1"/>
</dbReference>
<evidence type="ECO:0000313" key="2">
    <source>
        <dbReference type="Proteomes" id="UP000594262"/>
    </source>
</evidence>
<organism evidence="1 2">
    <name type="scientific">Clytia hemisphaerica</name>
    <dbReference type="NCBI Taxonomy" id="252671"/>
    <lineage>
        <taxon>Eukaryota</taxon>
        <taxon>Metazoa</taxon>
        <taxon>Cnidaria</taxon>
        <taxon>Hydrozoa</taxon>
        <taxon>Hydroidolina</taxon>
        <taxon>Leptothecata</taxon>
        <taxon>Obeliida</taxon>
        <taxon>Clytiidae</taxon>
        <taxon>Clytia</taxon>
    </lineage>
</organism>
<dbReference type="AlphaFoldDB" id="A0A7M5V4D8"/>
<reference evidence="1" key="1">
    <citation type="submission" date="2021-01" db="UniProtKB">
        <authorList>
            <consortium name="EnsemblMetazoa"/>
        </authorList>
    </citation>
    <scope>IDENTIFICATION</scope>
</reference>
<dbReference type="PANTHER" id="PTHR46289">
    <property type="entry name" value="52 KDA REPRESSOR OF THE INHIBITOR OF THE PROTEIN KINASE-LIKE PROTEIN-RELATED"/>
    <property type="match status" value="1"/>
</dbReference>
<dbReference type="Proteomes" id="UP000594262">
    <property type="component" value="Unplaced"/>
</dbReference>
<keyword evidence="2" id="KW-1185">Reference proteome</keyword>
<dbReference type="EnsemblMetazoa" id="CLYHEMT009451.1">
    <property type="protein sequence ID" value="CLYHEMP009451.1"/>
    <property type="gene ID" value="CLYHEMG009451"/>
</dbReference>
<name>A0A7M5V4D8_9CNID</name>
<sequence>RWVARILGINRIVESYLKVHKTFSDVAKSGATFQGVKWDAKTQTKANGCRAKMETFAWLVALVITKNIFFYIDSITTGLQATSLSIVEAYLEITNVIETLEGVKLNVNKYHKKWYTEAVELAAKIGINPKCPRVVCGVSMNRDSTPSNTEEEYFRRTITIRCLNE</sequence>
<protein>
    <submittedName>
        <fullName evidence="1">Uncharacterized protein</fullName>
    </submittedName>
</protein>
<dbReference type="InterPro" id="IPR052958">
    <property type="entry name" value="IFN-induced_PKR_regulator"/>
</dbReference>
<accession>A0A7M5V4D8</accession>
<proteinExistence type="predicted"/>
<evidence type="ECO:0000313" key="1">
    <source>
        <dbReference type="EnsemblMetazoa" id="CLYHEMP009451.1"/>
    </source>
</evidence>
<dbReference type="OrthoDB" id="5982319at2759"/>